<evidence type="ECO:0000256" key="3">
    <source>
        <dbReference type="SAM" id="Coils"/>
    </source>
</evidence>
<dbReference type="InterPro" id="IPR001487">
    <property type="entry name" value="Bromodomain"/>
</dbReference>
<organism evidence="6 7">
    <name type="scientific">Escallonia herrerae</name>
    <dbReference type="NCBI Taxonomy" id="1293975"/>
    <lineage>
        <taxon>Eukaryota</taxon>
        <taxon>Viridiplantae</taxon>
        <taxon>Streptophyta</taxon>
        <taxon>Embryophyta</taxon>
        <taxon>Tracheophyta</taxon>
        <taxon>Spermatophyta</taxon>
        <taxon>Magnoliopsida</taxon>
        <taxon>eudicotyledons</taxon>
        <taxon>Gunneridae</taxon>
        <taxon>Pentapetalae</taxon>
        <taxon>asterids</taxon>
        <taxon>campanulids</taxon>
        <taxon>Escalloniales</taxon>
        <taxon>Escalloniaceae</taxon>
        <taxon>Escallonia</taxon>
    </lineage>
</organism>
<dbReference type="SMART" id="SM00297">
    <property type="entry name" value="BROMO"/>
    <property type="match status" value="1"/>
</dbReference>
<dbReference type="Pfam" id="PF00439">
    <property type="entry name" value="Bromodomain"/>
    <property type="match status" value="1"/>
</dbReference>
<dbReference type="PANTHER" id="PTHR46136">
    <property type="entry name" value="TRANSCRIPTION FACTOR GTE8"/>
    <property type="match status" value="1"/>
</dbReference>
<dbReference type="Gene3D" id="1.20.920.10">
    <property type="entry name" value="Bromodomain-like"/>
    <property type="match status" value="1"/>
</dbReference>
<evidence type="ECO:0000256" key="4">
    <source>
        <dbReference type="SAM" id="MobiDB-lite"/>
    </source>
</evidence>
<protein>
    <recommendedName>
        <fullName evidence="5">Bromo domain-containing protein</fullName>
    </recommendedName>
</protein>
<dbReference type="Proteomes" id="UP001188597">
    <property type="component" value="Unassembled WGS sequence"/>
</dbReference>
<dbReference type="InterPro" id="IPR036427">
    <property type="entry name" value="Bromodomain-like_sf"/>
</dbReference>
<feature type="domain" description="Bromo" evidence="5">
    <location>
        <begin position="55"/>
        <end position="115"/>
    </location>
</feature>
<dbReference type="InterPro" id="IPR052442">
    <property type="entry name" value="Env_Response_Regulator"/>
</dbReference>
<name>A0AA88W1T6_9ASTE</name>
<dbReference type="PROSITE" id="PS50014">
    <property type="entry name" value="BROMODOMAIN_2"/>
    <property type="match status" value="1"/>
</dbReference>
<sequence length="367" mass="41006">MGSESKSSISEKGSNKRKEILTVDSRTKRRKLDISVKLQCSTIIGRLMCHLVGWVDPVRLNIPDYFSIIAKPMDLGTVKANLENDMYMTAEDFAADVRLKFSNAMLYNWPSNDVHLMASKLSDIFNARWKSLGGEISKAKKGTEIPLGHCLAPNAELGVKLTSGLRKSDSDGALSSLDEENIGSSLGSSTASAFTEETCAWLHGIQVSPEKASRVAMLKSRFADTISEAEEKTNKLADPMLQEKERLHTEKEAHIKAAVASKRRRLEAEMKIQRQREREAARIELEKIKKTVEQELEKLTSKLDRITDDLGKNHFRSNLVLSRTQYSKSQLITIIPSVVLGSENSSTTDSPWPSDLKIVIIFTNQRL</sequence>
<keyword evidence="1 2" id="KW-0103">Bromodomain</keyword>
<comment type="caution">
    <text evidence="6">The sequence shown here is derived from an EMBL/GenBank/DDBJ whole genome shotgun (WGS) entry which is preliminary data.</text>
</comment>
<feature type="region of interest" description="Disordered" evidence="4">
    <location>
        <begin position="1"/>
        <end position="22"/>
    </location>
</feature>
<feature type="compositionally biased region" description="Low complexity" evidence="4">
    <location>
        <begin position="1"/>
        <end position="12"/>
    </location>
</feature>
<reference evidence="6" key="1">
    <citation type="submission" date="2022-12" db="EMBL/GenBank/DDBJ databases">
        <title>Draft genome assemblies for two species of Escallonia (Escalloniales).</title>
        <authorList>
            <person name="Chanderbali A."/>
            <person name="Dervinis C."/>
            <person name="Anghel I."/>
            <person name="Soltis D."/>
            <person name="Soltis P."/>
            <person name="Zapata F."/>
        </authorList>
    </citation>
    <scope>NUCLEOTIDE SEQUENCE</scope>
    <source>
        <strain evidence="6">UCBG64.0493</strain>
        <tissue evidence="6">Leaf</tissue>
    </source>
</reference>
<dbReference type="SUPFAM" id="SSF47370">
    <property type="entry name" value="Bromodomain"/>
    <property type="match status" value="1"/>
</dbReference>
<dbReference type="PANTHER" id="PTHR46136:SF19">
    <property type="entry name" value="TRANSCRIPTION FACTOR GTE12"/>
    <property type="match status" value="1"/>
</dbReference>
<dbReference type="AlphaFoldDB" id="A0AA88W1T6"/>
<accession>A0AA88W1T6</accession>
<gene>
    <name evidence="6" type="ORF">RJ639_003297</name>
</gene>
<evidence type="ECO:0000313" key="7">
    <source>
        <dbReference type="Proteomes" id="UP001188597"/>
    </source>
</evidence>
<evidence type="ECO:0000313" key="6">
    <source>
        <dbReference type="EMBL" id="KAK3017704.1"/>
    </source>
</evidence>
<evidence type="ECO:0000256" key="2">
    <source>
        <dbReference type="PROSITE-ProRule" id="PRU00035"/>
    </source>
</evidence>
<keyword evidence="7" id="KW-1185">Reference proteome</keyword>
<dbReference type="PRINTS" id="PR00503">
    <property type="entry name" value="BROMODOMAIN"/>
</dbReference>
<feature type="coiled-coil region" evidence="3">
    <location>
        <begin position="278"/>
        <end position="309"/>
    </location>
</feature>
<proteinExistence type="predicted"/>
<keyword evidence="3" id="KW-0175">Coiled coil</keyword>
<evidence type="ECO:0000256" key="1">
    <source>
        <dbReference type="ARBA" id="ARBA00023117"/>
    </source>
</evidence>
<evidence type="ECO:0000259" key="5">
    <source>
        <dbReference type="PROSITE" id="PS50014"/>
    </source>
</evidence>
<dbReference type="EMBL" id="JAVXUP010000983">
    <property type="protein sequence ID" value="KAK3017704.1"/>
    <property type="molecule type" value="Genomic_DNA"/>
</dbReference>